<name>A0A9J6F3S5_RHIMP</name>
<feature type="compositionally biased region" description="Polar residues" evidence="1">
    <location>
        <begin position="11"/>
        <end position="20"/>
    </location>
</feature>
<evidence type="ECO:0000313" key="2">
    <source>
        <dbReference type="EMBL" id="KAH8041331.1"/>
    </source>
</evidence>
<dbReference type="EMBL" id="JABSTU010000001">
    <property type="protein sequence ID" value="KAH8041331.1"/>
    <property type="molecule type" value="Genomic_DNA"/>
</dbReference>
<keyword evidence="3" id="KW-1185">Reference proteome</keyword>
<organism evidence="2 3">
    <name type="scientific">Rhipicephalus microplus</name>
    <name type="common">Cattle tick</name>
    <name type="synonym">Boophilus microplus</name>
    <dbReference type="NCBI Taxonomy" id="6941"/>
    <lineage>
        <taxon>Eukaryota</taxon>
        <taxon>Metazoa</taxon>
        <taxon>Ecdysozoa</taxon>
        <taxon>Arthropoda</taxon>
        <taxon>Chelicerata</taxon>
        <taxon>Arachnida</taxon>
        <taxon>Acari</taxon>
        <taxon>Parasitiformes</taxon>
        <taxon>Ixodida</taxon>
        <taxon>Ixodoidea</taxon>
        <taxon>Ixodidae</taxon>
        <taxon>Rhipicephalinae</taxon>
        <taxon>Rhipicephalus</taxon>
        <taxon>Boophilus</taxon>
    </lineage>
</organism>
<gene>
    <name evidence="2" type="ORF">HPB51_014612</name>
</gene>
<evidence type="ECO:0000313" key="3">
    <source>
        <dbReference type="Proteomes" id="UP000821866"/>
    </source>
</evidence>
<protein>
    <submittedName>
        <fullName evidence="2">Uncharacterized protein</fullName>
    </submittedName>
</protein>
<feature type="region of interest" description="Disordered" evidence="1">
    <location>
        <begin position="1"/>
        <end position="20"/>
    </location>
</feature>
<reference evidence="2" key="1">
    <citation type="journal article" date="2020" name="Cell">
        <title>Large-Scale Comparative Analyses of Tick Genomes Elucidate Their Genetic Diversity and Vector Capacities.</title>
        <authorList>
            <consortium name="Tick Genome and Microbiome Consortium (TIGMIC)"/>
            <person name="Jia N."/>
            <person name="Wang J."/>
            <person name="Shi W."/>
            <person name="Du L."/>
            <person name="Sun Y."/>
            <person name="Zhan W."/>
            <person name="Jiang J.F."/>
            <person name="Wang Q."/>
            <person name="Zhang B."/>
            <person name="Ji P."/>
            <person name="Bell-Sakyi L."/>
            <person name="Cui X.M."/>
            <person name="Yuan T.T."/>
            <person name="Jiang B.G."/>
            <person name="Yang W.F."/>
            <person name="Lam T.T."/>
            <person name="Chang Q.C."/>
            <person name="Ding S.J."/>
            <person name="Wang X.J."/>
            <person name="Zhu J.G."/>
            <person name="Ruan X.D."/>
            <person name="Zhao L."/>
            <person name="Wei J.T."/>
            <person name="Ye R.Z."/>
            <person name="Que T.C."/>
            <person name="Du C.H."/>
            <person name="Zhou Y.H."/>
            <person name="Cheng J.X."/>
            <person name="Dai P.F."/>
            <person name="Guo W.B."/>
            <person name="Han X.H."/>
            <person name="Huang E.J."/>
            <person name="Li L.F."/>
            <person name="Wei W."/>
            <person name="Gao Y.C."/>
            <person name="Liu J.Z."/>
            <person name="Shao H.Z."/>
            <person name="Wang X."/>
            <person name="Wang C.C."/>
            <person name="Yang T.C."/>
            <person name="Huo Q.B."/>
            <person name="Li W."/>
            <person name="Chen H.Y."/>
            <person name="Chen S.E."/>
            <person name="Zhou L.G."/>
            <person name="Ni X.B."/>
            <person name="Tian J.H."/>
            <person name="Sheng Y."/>
            <person name="Liu T."/>
            <person name="Pan Y.S."/>
            <person name="Xia L.Y."/>
            <person name="Li J."/>
            <person name="Zhao F."/>
            <person name="Cao W.C."/>
        </authorList>
    </citation>
    <scope>NUCLEOTIDE SEQUENCE</scope>
    <source>
        <strain evidence="2">Rmic-2018</strain>
    </source>
</reference>
<reference evidence="2" key="2">
    <citation type="submission" date="2021-09" db="EMBL/GenBank/DDBJ databases">
        <authorList>
            <person name="Jia N."/>
            <person name="Wang J."/>
            <person name="Shi W."/>
            <person name="Du L."/>
            <person name="Sun Y."/>
            <person name="Zhan W."/>
            <person name="Jiang J."/>
            <person name="Wang Q."/>
            <person name="Zhang B."/>
            <person name="Ji P."/>
            <person name="Sakyi L.B."/>
            <person name="Cui X."/>
            <person name="Yuan T."/>
            <person name="Jiang B."/>
            <person name="Yang W."/>
            <person name="Lam T.T.-Y."/>
            <person name="Chang Q."/>
            <person name="Ding S."/>
            <person name="Wang X."/>
            <person name="Zhu J."/>
            <person name="Ruan X."/>
            <person name="Zhao L."/>
            <person name="Wei J."/>
            <person name="Que T."/>
            <person name="Du C."/>
            <person name="Cheng J."/>
            <person name="Dai P."/>
            <person name="Han X."/>
            <person name="Huang E."/>
            <person name="Gao Y."/>
            <person name="Liu J."/>
            <person name="Shao H."/>
            <person name="Ye R."/>
            <person name="Li L."/>
            <person name="Wei W."/>
            <person name="Wang X."/>
            <person name="Wang C."/>
            <person name="Huo Q."/>
            <person name="Li W."/>
            <person name="Guo W."/>
            <person name="Chen H."/>
            <person name="Chen S."/>
            <person name="Zhou L."/>
            <person name="Zhou L."/>
            <person name="Ni X."/>
            <person name="Tian J."/>
            <person name="Zhou Y."/>
            <person name="Sheng Y."/>
            <person name="Liu T."/>
            <person name="Pan Y."/>
            <person name="Xia L."/>
            <person name="Li J."/>
            <person name="Zhao F."/>
            <person name="Cao W."/>
        </authorList>
    </citation>
    <scope>NUCLEOTIDE SEQUENCE</scope>
    <source>
        <strain evidence="2">Rmic-2018</strain>
        <tissue evidence="2">Larvae</tissue>
    </source>
</reference>
<dbReference type="AlphaFoldDB" id="A0A9J6F3S5"/>
<comment type="caution">
    <text evidence="2">The sequence shown here is derived from an EMBL/GenBank/DDBJ whole genome shotgun (WGS) entry which is preliminary data.</text>
</comment>
<accession>A0A9J6F3S5</accession>
<sequence length="214" mass="23906">MEPLLKCSRHPSGQDTTPSQRLCLPGRIRPCAFFSVDARRADATGIASVAPIKESVLGGALVLHTSSLRPDGLSFTARRAAPHALQLSSAIVFARGTREVADAIAGRYRRAQARELYELSNEPKRKEFLDDLFSFMQKRGKFHHYRFEKRRLASHLAAIVARRKPLLADRGELDSQSRILKMGTCEEVRMSSRAKETLKSSRTTVSMPPFSVIK</sequence>
<evidence type="ECO:0000256" key="1">
    <source>
        <dbReference type="SAM" id="MobiDB-lite"/>
    </source>
</evidence>
<dbReference type="Proteomes" id="UP000821866">
    <property type="component" value="Chromosome 1"/>
</dbReference>
<proteinExistence type="predicted"/>